<reference evidence="1" key="1">
    <citation type="submission" date="2023-03" db="EMBL/GenBank/DDBJ databases">
        <title>Massive genome expansion in bonnet fungi (Mycena s.s.) driven by repeated elements and novel gene families across ecological guilds.</title>
        <authorList>
            <consortium name="Lawrence Berkeley National Laboratory"/>
            <person name="Harder C.B."/>
            <person name="Miyauchi S."/>
            <person name="Viragh M."/>
            <person name="Kuo A."/>
            <person name="Thoen E."/>
            <person name="Andreopoulos B."/>
            <person name="Lu D."/>
            <person name="Skrede I."/>
            <person name="Drula E."/>
            <person name="Henrissat B."/>
            <person name="Morin E."/>
            <person name="Kohler A."/>
            <person name="Barry K."/>
            <person name="LaButti K."/>
            <person name="Morin E."/>
            <person name="Salamov A."/>
            <person name="Lipzen A."/>
            <person name="Mereny Z."/>
            <person name="Hegedus B."/>
            <person name="Baldrian P."/>
            <person name="Stursova M."/>
            <person name="Weitz H."/>
            <person name="Taylor A."/>
            <person name="Grigoriev I.V."/>
            <person name="Nagy L.G."/>
            <person name="Martin F."/>
            <person name="Kauserud H."/>
        </authorList>
    </citation>
    <scope>NUCLEOTIDE SEQUENCE</scope>
    <source>
        <strain evidence="1">CBHHK002</strain>
    </source>
</reference>
<accession>A0AAD6ZIV8</accession>
<dbReference type="EMBL" id="JARIHO010000044">
    <property type="protein sequence ID" value="KAJ7325411.1"/>
    <property type="molecule type" value="Genomic_DNA"/>
</dbReference>
<keyword evidence="2" id="KW-1185">Reference proteome</keyword>
<sequence>MNVRDHIRSYRCFATRSIYVPKDVSIRKALIIHNDTGHNHPMPTLTKAAFGHKDIYRVCIERKGVLGATVSKIDNESTVRLLNGKTPGAHAPPLHNTRIKRDLLYPGKLEQYPNGLGVDGNLSPSNTYIHGYITTQKGEIFILTFVPYLYFVDGNTTYGGIDGELDEWELTIFAKVVQHAHQADRDREAPRAQGVRSRW</sequence>
<proteinExistence type="predicted"/>
<name>A0AAD6ZIV8_9AGAR</name>
<organism evidence="1 2">
    <name type="scientific">Mycena albidolilacea</name>
    <dbReference type="NCBI Taxonomy" id="1033008"/>
    <lineage>
        <taxon>Eukaryota</taxon>
        <taxon>Fungi</taxon>
        <taxon>Dikarya</taxon>
        <taxon>Basidiomycota</taxon>
        <taxon>Agaricomycotina</taxon>
        <taxon>Agaricomycetes</taxon>
        <taxon>Agaricomycetidae</taxon>
        <taxon>Agaricales</taxon>
        <taxon>Marasmiineae</taxon>
        <taxon>Mycenaceae</taxon>
        <taxon>Mycena</taxon>
    </lineage>
</organism>
<protein>
    <submittedName>
        <fullName evidence="1">Uncharacterized protein</fullName>
    </submittedName>
</protein>
<evidence type="ECO:0000313" key="2">
    <source>
        <dbReference type="Proteomes" id="UP001218218"/>
    </source>
</evidence>
<dbReference type="AlphaFoldDB" id="A0AAD6ZIV8"/>
<gene>
    <name evidence="1" type="ORF">DFH08DRAFT_886548</name>
</gene>
<comment type="caution">
    <text evidence="1">The sequence shown here is derived from an EMBL/GenBank/DDBJ whole genome shotgun (WGS) entry which is preliminary data.</text>
</comment>
<evidence type="ECO:0000313" key="1">
    <source>
        <dbReference type="EMBL" id="KAJ7325411.1"/>
    </source>
</evidence>
<dbReference type="Proteomes" id="UP001218218">
    <property type="component" value="Unassembled WGS sequence"/>
</dbReference>